<dbReference type="AlphaFoldDB" id="A0A383VR19"/>
<keyword evidence="6" id="KW-1185">Reference proteome</keyword>
<dbReference type="Gene3D" id="2.30.39.10">
    <property type="entry name" value="Alpha-1-antitrypsin, domain 1"/>
    <property type="match status" value="1"/>
</dbReference>
<evidence type="ECO:0000259" key="4">
    <source>
        <dbReference type="SMART" id="SM00093"/>
    </source>
</evidence>
<name>A0A383VR19_TETOB</name>
<evidence type="ECO:0000256" key="1">
    <source>
        <dbReference type="ARBA" id="ARBA00009500"/>
    </source>
</evidence>
<feature type="domain" description="Serpin" evidence="4">
    <location>
        <begin position="11"/>
        <end position="387"/>
    </location>
</feature>
<evidence type="ECO:0000313" key="6">
    <source>
        <dbReference type="Proteomes" id="UP000256970"/>
    </source>
</evidence>
<dbReference type="InterPro" id="IPR036186">
    <property type="entry name" value="Serpin_sf"/>
</dbReference>
<accession>A0A383VR19</accession>
<evidence type="ECO:0000313" key="5">
    <source>
        <dbReference type="EMBL" id="SZX67621.1"/>
    </source>
</evidence>
<dbReference type="GO" id="GO:0005615">
    <property type="term" value="C:extracellular space"/>
    <property type="evidence" value="ECO:0007669"/>
    <property type="project" value="InterPro"/>
</dbReference>
<dbReference type="PANTHER" id="PTHR11461">
    <property type="entry name" value="SERINE PROTEASE INHIBITOR, SERPIN"/>
    <property type="match status" value="1"/>
</dbReference>
<keyword evidence="3" id="KW-0472">Membrane</keyword>
<feature type="transmembrane region" description="Helical" evidence="3">
    <location>
        <begin position="28"/>
        <end position="46"/>
    </location>
</feature>
<evidence type="ECO:0000256" key="2">
    <source>
        <dbReference type="RuleBase" id="RU000411"/>
    </source>
</evidence>
<dbReference type="PANTHER" id="PTHR11461:SF211">
    <property type="entry name" value="GH10112P-RELATED"/>
    <property type="match status" value="1"/>
</dbReference>
<keyword evidence="3" id="KW-0812">Transmembrane</keyword>
<comment type="similarity">
    <text evidence="1 2">Belongs to the serpin family.</text>
</comment>
<dbReference type="GO" id="GO:0004867">
    <property type="term" value="F:serine-type endopeptidase inhibitor activity"/>
    <property type="evidence" value="ECO:0007669"/>
    <property type="project" value="InterPro"/>
</dbReference>
<dbReference type="Proteomes" id="UP000256970">
    <property type="component" value="Unassembled WGS sequence"/>
</dbReference>
<dbReference type="Gene3D" id="3.30.497.10">
    <property type="entry name" value="Antithrombin, subunit I, domain 2"/>
    <property type="match status" value="1"/>
</dbReference>
<dbReference type="InterPro" id="IPR023795">
    <property type="entry name" value="Serpin_CS"/>
</dbReference>
<dbReference type="EMBL" id="FNXT01000806">
    <property type="protein sequence ID" value="SZX67621.1"/>
    <property type="molecule type" value="Genomic_DNA"/>
</dbReference>
<evidence type="ECO:0000256" key="3">
    <source>
        <dbReference type="SAM" id="Phobius"/>
    </source>
</evidence>
<dbReference type="InterPro" id="IPR000215">
    <property type="entry name" value="Serpin_fam"/>
</dbReference>
<organism evidence="5 6">
    <name type="scientific">Tetradesmus obliquus</name>
    <name type="common">Green alga</name>
    <name type="synonym">Acutodesmus obliquus</name>
    <dbReference type="NCBI Taxonomy" id="3088"/>
    <lineage>
        <taxon>Eukaryota</taxon>
        <taxon>Viridiplantae</taxon>
        <taxon>Chlorophyta</taxon>
        <taxon>core chlorophytes</taxon>
        <taxon>Chlorophyceae</taxon>
        <taxon>CS clade</taxon>
        <taxon>Sphaeropleales</taxon>
        <taxon>Scenedesmaceae</taxon>
        <taxon>Tetradesmus</taxon>
    </lineage>
</organism>
<dbReference type="SMART" id="SM00093">
    <property type="entry name" value="SERPIN"/>
    <property type="match status" value="1"/>
</dbReference>
<dbReference type="Pfam" id="PF00079">
    <property type="entry name" value="Serpin"/>
    <property type="match status" value="1"/>
</dbReference>
<proteinExistence type="inferred from homology"/>
<dbReference type="PROSITE" id="PS00284">
    <property type="entry name" value="SERPIN"/>
    <property type="match status" value="1"/>
</dbReference>
<dbReference type="Gene3D" id="2.10.310.10">
    <property type="entry name" value="Serpins superfamily"/>
    <property type="match status" value="1"/>
</dbReference>
<dbReference type="InterPro" id="IPR023796">
    <property type="entry name" value="Serpin_dom"/>
</dbReference>
<sequence>MSIPASAVFGLNLFSALAKIGAGTAGGLFISPLSAYIALILALNGAGPLSSTQRELWTVLTQKQLPNTLAAANTAETALNSEASALMKALAAQSSSNGTQLTIANAVWTNKTDVLKPYSDSMLKLFQAPVTAVSSAAPINDWAVKATRGLIKTAVPANSKFKAVVTNAVYFKGAWQYQFSPSSTYKRPFTTPANKQVQVDMMGKGFYQADVKWAEVAGQFRAVKLPYKGSKIVAVAVLPDQKAYKLDAAAALAGIGLSRILNAPWQPASAAEPKLQVSLPKFKISQEMLPVGQALKALNVTAAFNPDVANLDRLSKDDLFITDVTQSVVVIVDEVGTEAAAVTSIMVGATAFIQETTPPIVFDRPFIFMLVDDASSSVLFMGVVKDPTQMSVK</sequence>
<reference evidence="5 6" key="1">
    <citation type="submission" date="2016-10" db="EMBL/GenBank/DDBJ databases">
        <authorList>
            <person name="Cai Z."/>
        </authorList>
    </citation>
    <scope>NUCLEOTIDE SEQUENCE [LARGE SCALE GENOMIC DNA]</scope>
</reference>
<protein>
    <recommendedName>
        <fullName evidence="4">Serpin domain-containing protein</fullName>
    </recommendedName>
</protein>
<gene>
    <name evidence="5" type="ORF">BQ4739_LOCUS8001</name>
</gene>
<dbReference type="InterPro" id="IPR042178">
    <property type="entry name" value="Serpin_sf_1"/>
</dbReference>
<keyword evidence="3" id="KW-1133">Transmembrane helix</keyword>
<dbReference type="STRING" id="3088.A0A383VR19"/>
<dbReference type="InterPro" id="IPR042185">
    <property type="entry name" value="Serpin_sf_2"/>
</dbReference>
<dbReference type="SUPFAM" id="SSF56574">
    <property type="entry name" value="Serpins"/>
    <property type="match status" value="1"/>
</dbReference>